<protein>
    <submittedName>
        <fullName evidence="1">Uncharacterized protein</fullName>
    </submittedName>
</protein>
<sequence length="60" mass="6938">MSIVHNFSGAKIDDMLEGTRTWSLFAYMTILRKEAGELFCSINLPRVEHTKKTREKIPIL</sequence>
<dbReference type="AlphaFoldDB" id="A0A1G2QYE2"/>
<gene>
    <name evidence="1" type="ORF">A2672_01545</name>
</gene>
<accession>A0A1G2QYE2</accession>
<name>A0A1G2QYE2_9BACT</name>
<dbReference type="EMBL" id="MHTT01000027">
    <property type="protein sequence ID" value="OHA64851.1"/>
    <property type="molecule type" value="Genomic_DNA"/>
</dbReference>
<comment type="caution">
    <text evidence="1">The sequence shown here is derived from an EMBL/GenBank/DDBJ whole genome shotgun (WGS) entry which is preliminary data.</text>
</comment>
<organism evidence="1 2">
    <name type="scientific">Candidatus Wildermuthbacteria bacterium RIFCSPHIGHO2_01_FULL_49_22b</name>
    <dbReference type="NCBI Taxonomy" id="1802448"/>
    <lineage>
        <taxon>Bacteria</taxon>
        <taxon>Candidatus Wildermuthiibacteriota</taxon>
    </lineage>
</organism>
<reference evidence="1 2" key="1">
    <citation type="journal article" date="2016" name="Nat. Commun.">
        <title>Thousands of microbial genomes shed light on interconnected biogeochemical processes in an aquifer system.</title>
        <authorList>
            <person name="Anantharaman K."/>
            <person name="Brown C.T."/>
            <person name="Hug L.A."/>
            <person name="Sharon I."/>
            <person name="Castelle C.J."/>
            <person name="Probst A.J."/>
            <person name="Thomas B.C."/>
            <person name="Singh A."/>
            <person name="Wilkins M.J."/>
            <person name="Karaoz U."/>
            <person name="Brodie E.L."/>
            <person name="Williams K.H."/>
            <person name="Hubbard S.S."/>
            <person name="Banfield J.F."/>
        </authorList>
    </citation>
    <scope>NUCLEOTIDE SEQUENCE [LARGE SCALE GENOMIC DNA]</scope>
</reference>
<dbReference type="Proteomes" id="UP000178065">
    <property type="component" value="Unassembled WGS sequence"/>
</dbReference>
<evidence type="ECO:0000313" key="1">
    <source>
        <dbReference type="EMBL" id="OHA64851.1"/>
    </source>
</evidence>
<evidence type="ECO:0000313" key="2">
    <source>
        <dbReference type="Proteomes" id="UP000178065"/>
    </source>
</evidence>
<proteinExistence type="predicted"/>